<comment type="caution">
    <text evidence="1">The sequence shown here is derived from an EMBL/GenBank/DDBJ whole genome shotgun (WGS) entry which is preliminary data.</text>
</comment>
<dbReference type="Proteomes" id="UP000054843">
    <property type="component" value="Unassembled WGS sequence"/>
</dbReference>
<accession>A0A0V1ME73</accession>
<evidence type="ECO:0000313" key="1">
    <source>
        <dbReference type="EMBL" id="KRZ70177.1"/>
    </source>
</evidence>
<sequence length="86" mass="9601">MDILAVKSLIHKGWHESAANGRLVYGSSGPVIPETWLFQTCLEVQSVRFHTSTVQHNLTTKAGSKGREKALIKMENALYISNDNKF</sequence>
<keyword evidence="2" id="KW-1185">Reference proteome</keyword>
<protein>
    <submittedName>
        <fullName evidence="1">Uncharacterized protein</fullName>
    </submittedName>
</protein>
<reference evidence="1 2" key="1">
    <citation type="submission" date="2015-01" db="EMBL/GenBank/DDBJ databases">
        <title>Evolution of Trichinella species and genotypes.</title>
        <authorList>
            <person name="Korhonen P.K."/>
            <person name="Edoardo P."/>
            <person name="Giuseppe L.R."/>
            <person name="Gasser R.B."/>
        </authorList>
    </citation>
    <scope>NUCLEOTIDE SEQUENCE [LARGE SCALE GENOMIC DNA]</scope>
    <source>
        <strain evidence="1">ISS1980</strain>
    </source>
</reference>
<proteinExistence type="predicted"/>
<organism evidence="1 2">
    <name type="scientific">Trichinella papuae</name>
    <dbReference type="NCBI Taxonomy" id="268474"/>
    <lineage>
        <taxon>Eukaryota</taxon>
        <taxon>Metazoa</taxon>
        <taxon>Ecdysozoa</taxon>
        <taxon>Nematoda</taxon>
        <taxon>Enoplea</taxon>
        <taxon>Dorylaimia</taxon>
        <taxon>Trichinellida</taxon>
        <taxon>Trichinellidae</taxon>
        <taxon>Trichinella</taxon>
    </lineage>
</organism>
<evidence type="ECO:0000313" key="2">
    <source>
        <dbReference type="Proteomes" id="UP000054843"/>
    </source>
</evidence>
<dbReference type="EMBL" id="JYDO01000119">
    <property type="protein sequence ID" value="KRZ70177.1"/>
    <property type="molecule type" value="Genomic_DNA"/>
</dbReference>
<gene>
    <name evidence="1" type="ORF">T10_2426</name>
</gene>
<name>A0A0V1ME73_9BILA</name>
<dbReference type="AlphaFoldDB" id="A0A0V1ME73"/>